<dbReference type="EMBL" id="CP034248">
    <property type="protein sequence ID" value="AZK48702.1"/>
    <property type="molecule type" value="Genomic_DNA"/>
</dbReference>
<protein>
    <submittedName>
        <fullName evidence="2">Uncharacterized protein</fullName>
    </submittedName>
</protein>
<dbReference type="AlphaFoldDB" id="A0A3S8S0G2"/>
<evidence type="ECO:0000313" key="3">
    <source>
        <dbReference type="Proteomes" id="UP000273145"/>
    </source>
</evidence>
<evidence type="ECO:0000256" key="1">
    <source>
        <dbReference type="SAM" id="Coils"/>
    </source>
</evidence>
<reference evidence="2 3" key="1">
    <citation type="submission" date="2018-11" db="EMBL/GenBank/DDBJ databases">
        <title>Genome sequencing of Paenibacillus lentus DSM25539(T).</title>
        <authorList>
            <person name="Kook J.-K."/>
            <person name="Park S.-N."/>
            <person name="Lim Y.K."/>
        </authorList>
    </citation>
    <scope>NUCLEOTIDE SEQUENCE [LARGE SCALE GENOMIC DNA]</scope>
    <source>
        <strain evidence="2 3">DSM 25539</strain>
    </source>
</reference>
<name>A0A3S8S0G2_9BACL</name>
<dbReference type="RefSeq" id="WP_125084852.1">
    <property type="nucleotide sequence ID" value="NZ_CP034248.1"/>
</dbReference>
<dbReference type="OrthoDB" id="9851279at2"/>
<dbReference type="Proteomes" id="UP000273145">
    <property type="component" value="Chromosome"/>
</dbReference>
<feature type="coiled-coil region" evidence="1">
    <location>
        <begin position="67"/>
        <end position="156"/>
    </location>
</feature>
<sequence>MSIKELREYEVAAKEFEDRLRVAREELHSLKEQHYKLSQKRMDMVDQDTKGTKQYSYSDFKKVDTELAELEKGIEFTSERVTRIEQSKNEQLAPLVRKAREGAEARARELKGVIDDVLEEMRRNRANMLLQLKKAHTEVNAELTALDNELERAELRTGNRNSYRSLSFDIREVLHDGEGNIGILPTYAEFDSAFYRGEVPDWAYKYEGERDGVPEA</sequence>
<feature type="coiled-coil region" evidence="1">
    <location>
        <begin position="6"/>
        <end position="40"/>
    </location>
</feature>
<evidence type="ECO:0000313" key="2">
    <source>
        <dbReference type="EMBL" id="AZK48702.1"/>
    </source>
</evidence>
<accession>A0A3S8S0G2</accession>
<keyword evidence="3" id="KW-1185">Reference proteome</keyword>
<organism evidence="2 3">
    <name type="scientific">Paenibacillus lentus</name>
    <dbReference type="NCBI Taxonomy" id="1338368"/>
    <lineage>
        <taxon>Bacteria</taxon>
        <taxon>Bacillati</taxon>
        <taxon>Bacillota</taxon>
        <taxon>Bacilli</taxon>
        <taxon>Bacillales</taxon>
        <taxon>Paenibacillaceae</taxon>
        <taxon>Paenibacillus</taxon>
    </lineage>
</organism>
<gene>
    <name evidence="2" type="ORF">EIM92_23040</name>
</gene>
<keyword evidence="1" id="KW-0175">Coiled coil</keyword>
<proteinExistence type="predicted"/>
<dbReference type="KEGG" id="plen:EIM92_23040"/>